<dbReference type="InterPro" id="IPR017942">
    <property type="entry name" value="Lipid-bd_serum_glycop_N"/>
</dbReference>
<comment type="similarity">
    <text evidence="2">Belongs to the BPI/LBP/Plunc superfamily. Plunc family.</text>
</comment>
<feature type="signal peptide" evidence="6">
    <location>
        <begin position="1"/>
        <end position="18"/>
    </location>
</feature>
<dbReference type="PANTHER" id="PTHR47145">
    <property type="entry name" value="BPI FOLD-CONTAINING FAMILY A MEMBER 2"/>
    <property type="match status" value="1"/>
</dbReference>
<dbReference type="AlphaFoldDB" id="A0A8C5V4N5"/>
<dbReference type="InterPro" id="IPR017943">
    <property type="entry name" value="Bactericidal_perm-incr_a/b_dom"/>
</dbReference>
<feature type="domain" description="Lipid-binding serum glycoprotein N-terminal" evidence="7">
    <location>
        <begin position="68"/>
        <end position="227"/>
    </location>
</feature>
<evidence type="ECO:0000256" key="2">
    <source>
        <dbReference type="ARBA" id="ARBA00009020"/>
    </source>
</evidence>
<keyword evidence="4 6" id="KW-0732">Signal</keyword>
<dbReference type="GeneTree" id="ENSGT01100000263546"/>
<name>A0A8C5V4N5_MICMU</name>
<dbReference type="InterPro" id="IPR052507">
    <property type="entry name" value="BPI_fold-antibacterial"/>
</dbReference>
<comment type="subcellular location">
    <subcellularLocation>
        <location evidence="1">Secreted</location>
    </subcellularLocation>
</comment>
<dbReference type="GO" id="GO:0030141">
    <property type="term" value="C:secretory granule"/>
    <property type="evidence" value="ECO:0007669"/>
    <property type="project" value="TreeGrafter"/>
</dbReference>
<dbReference type="OMA" id="CPLIHIF"/>
<dbReference type="Pfam" id="PF01273">
    <property type="entry name" value="LBP_BPI_CETP"/>
    <property type="match status" value="1"/>
</dbReference>
<evidence type="ECO:0000256" key="5">
    <source>
        <dbReference type="ARBA" id="ARBA00023157"/>
    </source>
</evidence>
<dbReference type="PANTHER" id="PTHR47145:SF1">
    <property type="entry name" value="BPI FOLD-CONTAINING FAMILY A MEMBER 2"/>
    <property type="match status" value="1"/>
</dbReference>
<evidence type="ECO:0000256" key="3">
    <source>
        <dbReference type="ARBA" id="ARBA00022525"/>
    </source>
</evidence>
<sequence>MLWKLVLLCGLLTGPSEALLENLGNDLSNDVHDVVDKLKPIVDKGLETVDNTLQGVLQNLKVDLKLLQESEAWQLAKKKVQEAEKLVDNALSDVHLSAGKALGLKISDSIILDIKPELTADGKGINLRVPVVADVSATLPLIGQVVDLKASLDLLTRVKVETDAQTKLLKVTLGECVSDATSISLSLLDRRSTLINNLVGSVTSILKKSVSSLVQKDLCPLLGIFIHGLDVKILQDIAVKLQERSSVQTA</sequence>
<dbReference type="Gene3D" id="3.15.10.10">
    <property type="entry name" value="Bactericidal permeability-increasing protein, domain 1"/>
    <property type="match status" value="1"/>
</dbReference>
<proteinExistence type="inferred from homology"/>
<evidence type="ECO:0000256" key="4">
    <source>
        <dbReference type="ARBA" id="ARBA00022729"/>
    </source>
</evidence>
<dbReference type="Ensembl" id="ENSMICT00000013401.3">
    <property type="protein sequence ID" value="ENSMICP00000012222.3"/>
    <property type="gene ID" value="ENSMICG00000013403.3"/>
</dbReference>
<reference evidence="8" key="1">
    <citation type="submission" date="2016-12" db="EMBL/GenBank/DDBJ databases">
        <title>Mouse lemur reference genome and diversity panel.</title>
        <authorList>
            <person name="Harris R."/>
            <person name="Larsen P."/>
            <person name="Liu Y."/>
            <person name="Hughes D.S."/>
            <person name="Murali S."/>
            <person name="Raveendran M."/>
            <person name="Korchina V."/>
            <person name="Wang M."/>
            <person name="Jhangiani S."/>
            <person name="Bandaranaike D."/>
            <person name="Bellair M."/>
            <person name="Blankenburg K."/>
            <person name="Chao H."/>
            <person name="Dahdouli M."/>
            <person name="Dinh H."/>
            <person name="Doddapaneni H."/>
            <person name="English A."/>
            <person name="Firestine M."/>
            <person name="Gnanaolivu R."/>
            <person name="Gross S."/>
            <person name="Hernandez B."/>
            <person name="Javaid M."/>
            <person name="Jayaseelan J."/>
            <person name="Jones J."/>
            <person name="Khan Z."/>
            <person name="Kovar C."/>
            <person name="Kurapati P."/>
            <person name="Le B."/>
            <person name="Lee S."/>
            <person name="Li M."/>
            <person name="Mathew T."/>
            <person name="Narasimhan A."/>
            <person name="Ngo D."/>
            <person name="Nguyen L."/>
            <person name="Okwuonu G."/>
            <person name="Ongeri F."/>
            <person name="Osuji N."/>
            <person name="Pu L.-L."/>
            <person name="Puazo M."/>
            <person name="Quiroz J."/>
            <person name="Raj R."/>
            <person name="Rajbhandari K."/>
            <person name="Reid J.G."/>
            <person name="Santibanez J."/>
            <person name="Sexton D."/>
            <person name="Skinner E."/>
            <person name="Vee V."/>
            <person name="Weissenberger G."/>
            <person name="Wu Y."/>
            <person name="Xin Y."/>
            <person name="Han Y."/>
            <person name="Campbell C."/>
            <person name="Brown A."/>
            <person name="Sullivan B."/>
            <person name="Shelton J."/>
            <person name="Brown S."/>
            <person name="Dudchenko O."/>
            <person name="Machol I."/>
            <person name="Durand N."/>
            <person name="Shamim M."/>
            <person name="Lieberman A."/>
            <person name="Muzny D.M."/>
            <person name="Richards S."/>
            <person name="Yoder A."/>
            <person name="Worley K.C."/>
            <person name="Rogers J."/>
            <person name="Gibbs R.A."/>
        </authorList>
    </citation>
    <scope>NUCLEOTIDE SEQUENCE [LARGE SCALE GENOMIC DNA]</scope>
</reference>
<keyword evidence="3" id="KW-0964">Secreted</keyword>
<evidence type="ECO:0000256" key="6">
    <source>
        <dbReference type="SAM" id="SignalP"/>
    </source>
</evidence>
<dbReference type="GO" id="GO:0070062">
    <property type="term" value="C:extracellular exosome"/>
    <property type="evidence" value="ECO:0007669"/>
    <property type="project" value="TreeGrafter"/>
</dbReference>
<keyword evidence="5" id="KW-1015">Disulfide bond</keyword>
<evidence type="ECO:0000259" key="7">
    <source>
        <dbReference type="Pfam" id="PF01273"/>
    </source>
</evidence>
<dbReference type="EMBL" id="ABDC03021631">
    <property type="status" value="NOT_ANNOTATED_CDS"/>
    <property type="molecule type" value="Genomic_DNA"/>
</dbReference>
<evidence type="ECO:0000313" key="9">
    <source>
        <dbReference type="Proteomes" id="UP000694394"/>
    </source>
</evidence>
<accession>A0A8C5V4N5</accession>
<gene>
    <name evidence="8" type="primary">BPIFA2</name>
</gene>
<reference evidence="8" key="3">
    <citation type="submission" date="2025-09" db="UniProtKB">
        <authorList>
            <consortium name="Ensembl"/>
        </authorList>
    </citation>
    <scope>IDENTIFICATION</scope>
</reference>
<evidence type="ECO:0000313" key="8">
    <source>
        <dbReference type="Ensembl" id="ENSMICP00000012222.3"/>
    </source>
</evidence>
<evidence type="ECO:0000256" key="1">
    <source>
        <dbReference type="ARBA" id="ARBA00004613"/>
    </source>
</evidence>
<feature type="chain" id="PRO_5034941723" evidence="6">
    <location>
        <begin position="19"/>
        <end position="250"/>
    </location>
</feature>
<protein>
    <submittedName>
        <fullName evidence="8">BPI fold containing family A member 2</fullName>
    </submittedName>
</protein>
<keyword evidence="9" id="KW-1185">Reference proteome</keyword>
<dbReference type="GO" id="GO:0001530">
    <property type="term" value="F:lipopolysaccharide binding"/>
    <property type="evidence" value="ECO:0007669"/>
    <property type="project" value="Ensembl"/>
</dbReference>
<dbReference type="SUPFAM" id="SSF55394">
    <property type="entry name" value="Bactericidal permeability-increasing protein, BPI"/>
    <property type="match status" value="1"/>
</dbReference>
<dbReference type="Proteomes" id="UP000694394">
    <property type="component" value="Chromosome 18"/>
</dbReference>
<reference evidence="8" key="2">
    <citation type="submission" date="2025-08" db="UniProtKB">
        <authorList>
            <consortium name="Ensembl"/>
        </authorList>
    </citation>
    <scope>IDENTIFICATION</scope>
</reference>
<organism evidence="8 9">
    <name type="scientific">Microcebus murinus</name>
    <name type="common">Gray mouse lemur</name>
    <name type="synonym">Lemur murinus</name>
    <dbReference type="NCBI Taxonomy" id="30608"/>
    <lineage>
        <taxon>Eukaryota</taxon>
        <taxon>Metazoa</taxon>
        <taxon>Chordata</taxon>
        <taxon>Craniata</taxon>
        <taxon>Vertebrata</taxon>
        <taxon>Euteleostomi</taxon>
        <taxon>Mammalia</taxon>
        <taxon>Eutheria</taxon>
        <taxon>Euarchontoglires</taxon>
        <taxon>Primates</taxon>
        <taxon>Strepsirrhini</taxon>
        <taxon>Lemuriformes</taxon>
        <taxon>Cheirogaleidae</taxon>
        <taxon>Microcebus</taxon>
    </lineage>
</organism>